<evidence type="ECO:0000313" key="2">
    <source>
        <dbReference type="EMBL" id="KAK3583624.1"/>
    </source>
</evidence>
<organism evidence="2 3">
    <name type="scientific">Potamilus streckersoni</name>
    <dbReference type="NCBI Taxonomy" id="2493646"/>
    <lineage>
        <taxon>Eukaryota</taxon>
        <taxon>Metazoa</taxon>
        <taxon>Spiralia</taxon>
        <taxon>Lophotrochozoa</taxon>
        <taxon>Mollusca</taxon>
        <taxon>Bivalvia</taxon>
        <taxon>Autobranchia</taxon>
        <taxon>Heteroconchia</taxon>
        <taxon>Palaeoheterodonta</taxon>
        <taxon>Unionida</taxon>
        <taxon>Unionoidea</taxon>
        <taxon>Unionidae</taxon>
        <taxon>Ambleminae</taxon>
        <taxon>Lampsilini</taxon>
        <taxon>Potamilus</taxon>
    </lineage>
</organism>
<reference evidence="2" key="1">
    <citation type="journal article" date="2021" name="Genome Biol. Evol.">
        <title>A High-Quality Reference Genome for a Parasitic Bivalve with Doubly Uniparental Inheritance (Bivalvia: Unionida).</title>
        <authorList>
            <person name="Smith C.H."/>
        </authorList>
    </citation>
    <scope>NUCLEOTIDE SEQUENCE</scope>
    <source>
        <strain evidence="2">CHS0354</strain>
    </source>
</reference>
<evidence type="ECO:0000313" key="3">
    <source>
        <dbReference type="Proteomes" id="UP001195483"/>
    </source>
</evidence>
<dbReference type="Proteomes" id="UP001195483">
    <property type="component" value="Unassembled WGS sequence"/>
</dbReference>
<sequence>MGIRSSKSHEIFCLQLVFTFVCFQISVQEGQCGCTNELLIFWCYVNCDHHTWLNPASVGFKERYVKNEKSFCTCLVLTELCGEFVLGSMKKLIKFGVKRLKVKVTD</sequence>
<feature type="signal peptide" evidence="1">
    <location>
        <begin position="1"/>
        <end position="32"/>
    </location>
</feature>
<protein>
    <recommendedName>
        <fullName evidence="4">Secreted protein</fullName>
    </recommendedName>
</protein>
<evidence type="ECO:0000256" key="1">
    <source>
        <dbReference type="SAM" id="SignalP"/>
    </source>
</evidence>
<dbReference type="EMBL" id="JAEAOA010002306">
    <property type="protein sequence ID" value="KAK3583624.1"/>
    <property type="molecule type" value="Genomic_DNA"/>
</dbReference>
<reference evidence="2" key="2">
    <citation type="journal article" date="2021" name="Genome Biol. Evol.">
        <title>Developing a high-quality reference genome for a parasitic bivalve with doubly uniparental inheritance (Bivalvia: Unionida).</title>
        <authorList>
            <person name="Smith C.H."/>
        </authorList>
    </citation>
    <scope>NUCLEOTIDE SEQUENCE</scope>
    <source>
        <strain evidence="2">CHS0354</strain>
        <tissue evidence="2">Mantle</tissue>
    </source>
</reference>
<dbReference type="AlphaFoldDB" id="A0AAE0S1Z7"/>
<keyword evidence="1" id="KW-0732">Signal</keyword>
<gene>
    <name evidence="2" type="ORF">CHS0354_039448</name>
</gene>
<comment type="caution">
    <text evidence="2">The sequence shown here is derived from an EMBL/GenBank/DDBJ whole genome shotgun (WGS) entry which is preliminary data.</text>
</comment>
<feature type="chain" id="PRO_5042185255" description="Secreted protein" evidence="1">
    <location>
        <begin position="33"/>
        <end position="106"/>
    </location>
</feature>
<accession>A0AAE0S1Z7</accession>
<proteinExistence type="predicted"/>
<name>A0AAE0S1Z7_9BIVA</name>
<keyword evidence="3" id="KW-1185">Reference proteome</keyword>
<reference evidence="2" key="3">
    <citation type="submission" date="2023-05" db="EMBL/GenBank/DDBJ databases">
        <authorList>
            <person name="Smith C.H."/>
        </authorList>
    </citation>
    <scope>NUCLEOTIDE SEQUENCE</scope>
    <source>
        <strain evidence="2">CHS0354</strain>
        <tissue evidence="2">Mantle</tissue>
    </source>
</reference>
<evidence type="ECO:0008006" key="4">
    <source>
        <dbReference type="Google" id="ProtNLM"/>
    </source>
</evidence>